<name>A0A9P7IZS2_9AGAM</name>
<dbReference type="Pfam" id="PF07717">
    <property type="entry name" value="OB_NTP_bind"/>
    <property type="match status" value="1"/>
</dbReference>
<dbReference type="RefSeq" id="XP_041162683.1">
    <property type="nucleotide sequence ID" value="XM_041309982.1"/>
</dbReference>
<organism evidence="3 4">
    <name type="scientific">Suillus plorans</name>
    <dbReference type="NCBI Taxonomy" id="116603"/>
    <lineage>
        <taxon>Eukaryota</taxon>
        <taxon>Fungi</taxon>
        <taxon>Dikarya</taxon>
        <taxon>Basidiomycota</taxon>
        <taxon>Agaricomycotina</taxon>
        <taxon>Agaricomycetes</taxon>
        <taxon>Agaricomycetidae</taxon>
        <taxon>Boletales</taxon>
        <taxon>Suillineae</taxon>
        <taxon>Suillaceae</taxon>
        <taxon>Suillus</taxon>
    </lineage>
</organism>
<feature type="domain" description="DEAD-box helicase OB fold" evidence="2">
    <location>
        <begin position="80"/>
        <end position="145"/>
    </location>
</feature>
<gene>
    <name evidence="3" type="ORF">HD556DRAFT_237516</name>
</gene>
<dbReference type="GO" id="GO:0003724">
    <property type="term" value="F:RNA helicase activity"/>
    <property type="evidence" value="ECO:0007669"/>
    <property type="project" value="UniProtKB-EC"/>
</dbReference>
<proteinExistence type="predicted"/>
<evidence type="ECO:0000313" key="4">
    <source>
        <dbReference type="Proteomes" id="UP000719766"/>
    </source>
</evidence>
<sequence length="208" mass="23724">MHADQARQNFVRTGGDHFTLLNVWEQWADTNYSQQFCYEQFLQFKSLSRARDIRDQLAGLCERVEVVIQSNPNANDVSPVQKAITSGYFYNTAQLQKSGDSYRTLKTHHTVYIHPSSSLFQHQPPVKTVLYYELVMTSKSYMRQVLFPTNHMHLIALLPIRQIMEIKPSWLMEVAPHYFKAADLEQLTTGDKKLPNAKAVGSSGAAAS</sequence>
<comment type="caution">
    <text evidence="3">The sequence shown here is derived from an EMBL/GenBank/DDBJ whole genome shotgun (WGS) entry which is preliminary data.</text>
</comment>
<dbReference type="PANTHER" id="PTHR18934">
    <property type="entry name" value="ATP-DEPENDENT RNA HELICASE"/>
    <property type="match status" value="1"/>
</dbReference>
<dbReference type="EMBL" id="JABBWE010000015">
    <property type="protein sequence ID" value="KAG1797730.1"/>
    <property type="molecule type" value="Genomic_DNA"/>
</dbReference>
<comment type="catalytic activity">
    <reaction evidence="1">
        <text>ATP + H2O = ADP + phosphate + H(+)</text>
        <dbReference type="Rhea" id="RHEA:13065"/>
        <dbReference type="ChEBI" id="CHEBI:15377"/>
        <dbReference type="ChEBI" id="CHEBI:15378"/>
        <dbReference type="ChEBI" id="CHEBI:30616"/>
        <dbReference type="ChEBI" id="CHEBI:43474"/>
        <dbReference type="ChEBI" id="CHEBI:456216"/>
        <dbReference type="EC" id="3.6.4.13"/>
    </reaction>
</comment>
<dbReference type="PANTHER" id="PTHR18934:SF83">
    <property type="entry name" value="PRE-MRNA-SPLICING FACTOR ATP-DEPENDENT RNA HELICASE DHX16"/>
    <property type="match status" value="1"/>
</dbReference>
<evidence type="ECO:0000256" key="1">
    <source>
        <dbReference type="ARBA" id="ARBA00047984"/>
    </source>
</evidence>
<reference evidence="3" key="1">
    <citation type="journal article" date="2020" name="New Phytol.">
        <title>Comparative genomics reveals dynamic genome evolution in host specialist ectomycorrhizal fungi.</title>
        <authorList>
            <person name="Lofgren L.A."/>
            <person name="Nguyen N.H."/>
            <person name="Vilgalys R."/>
            <person name="Ruytinx J."/>
            <person name="Liao H.L."/>
            <person name="Branco S."/>
            <person name="Kuo A."/>
            <person name="LaButti K."/>
            <person name="Lipzen A."/>
            <person name="Andreopoulos W."/>
            <person name="Pangilinan J."/>
            <person name="Riley R."/>
            <person name="Hundley H."/>
            <person name="Na H."/>
            <person name="Barry K."/>
            <person name="Grigoriev I.V."/>
            <person name="Stajich J.E."/>
            <person name="Kennedy P.G."/>
        </authorList>
    </citation>
    <scope>NUCLEOTIDE SEQUENCE</scope>
    <source>
        <strain evidence="3">S12</strain>
    </source>
</reference>
<dbReference type="OrthoDB" id="10253254at2759"/>
<protein>
    <recommendedName>
        <fullName evidence="2">DEAD-box helicase OB fold domain-containing protein</fullName>
    </recommendedName>
</protein>
<dbReference type="AlphaFoldDB" id="A0A9P7IZS2"/>
<dbReference type="GO" id="GO:0071013">
    <property type="term" value="C:catalytic step 2 spliceosome"/>
    <property type="evidence" value="ECO:0007669"/>
    <property type="project" value="TreeGrafter"/>
</dbReference>
<dbReference type="GO" id="GO:0003723">
    <property type="term" value="F:RNA binding"/>
    <property type="evidence" value="ECO:0007669"/>
    <property type="project" value="TreeGrafter"/>
</dbReference>
<evidence type="ECO:0000259" key="2">
    <source>
        <dbReference type="Pfam" id="PF07717"/>
    </source>
</evidence>
<dbReference type="GeneID" id="64603746"/>
<evidence type="ECO:0000313" key="3">
    <source>
        <dbReference type="EMBL" id="KAG1797730.1"/>
    </source>
</evidence>
<dbReference type="InterPro" id="IPR011709">
    <property type="entry name" value="DEAD-box_helicase_OB_fold"/>
</dbReference>
<dbReference type="Proteomes" id="UP000719766">
    <property type="component" value="Unassembled WGS sequence"/>
</dbReference>
<keyword evidence="4" id="KW-1185">Reference proteome</keyword>
<accession>A0A9P7IZS2</accession>